<evidence type="ECO:0000313" key="2">
    <source>
        <dbReference type="EMBL" id="KAK1751524.1"/>
    </source>
</evidence>
<gene>
    <name evidence="2" type="ORF">QBC47DRAFT_82889</name>
</gene>
<accession>A0AAJ0B4G8</accession>
<sequence>MSISSRQAGDDLDDLIQVDLQLPSVTPKQFNYLRPLRRYYSERPYRLQLPAGLLPIPVTNVFAKSYPVRIYDMSGHEDKFKLDAAGFQFMKCPVSVGEWSDEAITKTYLPALLDWVVELLDGESGLIYSFNFRHHLSDRFVPVQRAWSLRHDPISHTAIGFWDDTLDDGDDSYSMTRYLKSHRRDDPYNNIYAVRADPSGPCRWKKPLFRVHCDASENTHERRLPLLRPNDAQKLASGRVREISVWRKLSECPQDTPLALCDARTVEPGDLVPMDVVYPHFADEVYEVRYNKNHRWFYNKEMTTDDVAIFMLHDTQNKDLVCPHSAFLDPTVPGGTPPRLSIEVKIMIFGG</sequence>
<protein>
    <submittedName>
        <fullName evidence="2">Uncharacterized protein</fullName>
    </submittedName>
</protein>
<reference evidence="2" key="1">
    <citation type="submission" date="2023-06" db="EMBL/GenBank/DDBJ databases">
        <title>Genome-scale phylogeny and comparative genomics of the fungal order Sordariales.</title>
        <authorList>
            <consortium name="Lawrence Berkeley National Laboratory"/>
            <person name="Hensen N."/>
            <person name="Bonometti L."/>
            <person name="Westerberg I."/>
            <person name="Brannstrom I.O."/>
            <person name="Guillou S."/>
            <person name="Cros-Aarteil S."/>
            <person name="Calhoun S."/>
            <person name="Haridas S."/>
            <person name="Kuo A."/>
            <person name="Mondo S."/>
            <person name="Pangilinan J."/>
            <person name="Riley R."/>
            <person name="Labutti K."/>
            <person name="Andreopoulos B."/>
            <person name="Lipzen A."/>
            <person name="Chen C."/>
            <person name="Yanf M."/>
            <person name="Daum C."/>
            <person name="Ng V."/>
            <person name="Clum A."/>
            <person name="Steindorff A."/>
            <person name="Ohm R."/>
            <person name="Martin F."/>
            <person name="Silar P."/>
            <person name="Natvig D."/>
            <person name="Lalanne C."/>
            <person name="Gautier V."/>
            <person name="Ament-Velasquez S.L."/>
            <person name="Kruys A."/>
            <person name="Hutchinson M.I."/>
            <person name="Powell A.J."/>
            <person name="Barry K."/>
            <person name="Miller A.N."/>
            <person name="Grigoriev I.V."/>
            <person name="Debuchy R."/>
            <person name="Gladieux P."/>
            <person name="Thoren M.H."/>
            <person name="Johannesson H."/>
        </authorList>
    </citation>
    <scope>NUCLEOTIDE SEQUENCE</scope>
    <source>
        <strain evidence="2">PSN4</strain>
    </source>
</reference>
<name>A0AAJ0B4G8_9PEZI</name>
<comment type="caution">
    <text evidence="2">The sequence shown here is derived from an EMBL/GenBank/DDBJ whole genome shotgun (WGS) entry which is preliminary data.</text>
</comment>
<dbReference type="EMBL" id="MU839842">
    <property type="protein sequence ID" value="KAK1751524.1"/>
    <property type="molecule type" value="Genomic_DNA"/>
</dbReference>
<dbReference type="NCBIfam" id="NF041278">
    <property type="entry name" value="CmcJ_NvfI_EfuI"/>
    <property type="match status" value="1"/>
</dbReference>
<dbReference type="InterPro" id="IPR044053">
    <property type="entry name" value="AsaB-like"/>
</dbReference>
<dbReference type="PANTHER" id="PTHR34598:SF3">
    <property type="entry name" value="OXIDOREDUCTASE AN1597"/>
    <property type="match status" value="1"/>
</dbReference>
<organism evidence="2 3">
    <name type="scientific">Echria macrotheca</name>
    <dbReference type="NCBI Taxonomy" id="438768"/>
    <lineage>
        <taxon>Eukaryota</taxon>
        <taxon>Fungi</taxon>
        <taxon>Dikarya</taxon>
        <taxon>Ascomycota</taxon>
        <taxon>Pezizomycotina</taxon>
        <taxon>Sordariomycetes</taxon>
        <taxon>Sordariomycetidae</taxon>
        <taxon>Sordariales</taxon>
        <taxon>Schizotheciaceae</taxon>
        <taxon>Echria</taxon>
    </lineage>
</organism>
<proteinExistence type="inferred from homology"/>
<dbReference type="Proteomes" id="UP001239445">
    <property type="component" value="Unassembled WGS sequence"/>
</dbReference>
<evidence type="ECO:0000313" key="3">
    <source>
        <dbReference type="Proteomes" id="UP001239445"/>
    </source>
</evidence>
<evidence type="ECO:0000256" key="1">
    <source>
        <dbReference type="ARBA" id="ARBA00023604"/>
    </source>
</evidence>
<keyword evidence="3" id="KW-1185">Reference proteome</keyword>
<comment type="similarity">
    <text evidence="1">Belongs to the asaB hydroxylase/desaturase family.</text>
</comment>
<dbReference type="AlphaFoldDB" id="A0AAJ0B4G8"/>
<dbReference type="GO" id="GO:0016491">
    <property type="term" value="F:oxidoreductase activity"/>
    <property type="evidence" value="ECO:0007669"/>
    <property type="project" value="InterPro"/>
</dbReference>
<dbReference type="PANTHER" id="PTHR34598">
    <property type="entry name" value="BLL6449 PROTEIN"/>
    <property type="match status" value="1"/>
</dbReference>